<proteinExistence type="predicted"/>
<evidence type="ECO:0000313" key="2">
    <source>
        <dbReference type="Proteomes" id="UP001165960"/>
    </source>
</evidence>
<evidence type="ECO:0000313" key="1">
    <source>
        <dbReference type="EMBL" id="KAJ9061564.1"/>
    </source>
</evidence>
<protein>
    <submittedName>
        <fullName evidence="1">Uncharacterized protein</fullName>
    </submittedName>
</protein>
<dbReference type="EMBL" id="QTSX02005057">
    <property type="protein sequence ID" value="KAJ9061564.1"/>
    <property type="molecule type" value="Genomic_DNA"/>
</dbReference>
<keyword evidence="2" id="KW-1185">Reference proteome</keyword>
<name>A0ACC2SGS5_9FUNG</name>
<reference evidence="1" key="1">
    <citation type="submission" date="2022-04" db="EMBL/GenBank/DDBJ databases">
        <title>Genome of the entomopathogenic fungus Entomophthora muscae.</title>
        <authorList>
            <person name="Elya C."/>
            <person name="Lovett B.R."/>
            <person name="Lee E."/>
            <person name="Macias A.M."/>
            <person name="Hajek A.E."/>
            <person name="De Bivort B.L."/>
            <person name="Kasson M.T."/>
            <person name="De Fine Licht H.H."/>
            <person name="Stajich J.E."/>
        </authorList>
    </citation>
    <scope>NUCLEOTIDE SEQUENCE</scope>
    <source>
        <strain evidence="1">Berkeley</strain>
    </source>
</reference>
<sequence>MLDDEPTEKRGHKKKKANPEAIQEQATTKKAPDLLSYYKFLMVDFELAQASIFIKVFNRRPQGCFFPYCQALCKSLKKNPALDKLVFKDGTKEAKNIFKCFAALAMIRKKEADKEHLLGKLQI</sequence>
<dbReference type="Proteomes" id="UP001165960">
    <property type="component" value="Unassembled WGS sequence"/>
</dbReference>
<gene>
    <name evidence="1" type="ORF">DSO57_1019342</name>
</gene>
<accession>A0ACC2SGS5</accession>
<comment type="caution">
    <text evidence="1">The sequence shown here is derived from an EMBL/GenBank/DDBJ whole genome shotgun (WGS) entry which is preliminary data.</text>
</comment>
<organism evidence="1 2">
    <name type="scientific">Entomophthora muscae</name>
    <dbReference type="NCBI Taxonomy" id="34485"/>
    <lineage>
        <taxon>Eukaryota</taxon>
        <taxon>Fungi</taxon>
        <taxon>Fungi incertae sedis</taxon>
        <taxon>Zoopagomycota</taxon>
        <taxon>Entomophthoromycotina</taxon>
        <taxon>Entomophthoromycetes</taxon>
        <taxon>Entomophthorales</taxon>
        <taxon>Entomophthoraceae</taxon>
        <taxon>Entomophthora</taxon>
    </lineage>
</organism>